<dbReference type="Proteomes" id="UP000652761">
    <property type="component" value="Unassembled WGS sequence"/>
</dbReference>
<dbReference type="SUPFAM" id="SSF102110">
    <property type="entry name" value="(2r)-phospho-3-sulfolactate synthase ComA"/>
    <property type="match status" value="1"/>
</dbReference>
<sequence>MGDTRQDIFETMDEFVDRLKFTGGSYNLMPRFSIKELIDMAHKHDVYVSTGIKGRVISYLVFGVGHESQVGFFSITA</sequence>
<protein>
    <submittedName>
        <fullName evidence="2">Uncharacterized protein</fullName>
    </submittedName>
</protein>
<name>A0A843TGW8_COLES</name>
<gene>
    <name evidence="2" type="ORF">Taro_003395</name>
</gene>
<dbReference type="Pfam" id="PF02679">
    <property type="entry name" value="ComA"/>
    <property type="match status" value="1"/>
</dbReference>
<dbReference type="PANTHER" id="PTHR48413">
    <property type="match status" value="1"/>
</dbReference>
<reference evidence="2" key="1">
    <citation type="submission" date="2017-07" db="EMBL/GenBank/DDBJ databases">
        <title>Taro Niue Genome Assembly and Annotation.</title>
        <authorList>
            <person name="Atibalentja N."/>
            <person name="Keating K."/>
            <person name="Fields C.J."/>
        </authorList>
    </citation>
    <scope>NUCLEOTIDE SEQUENCE</scope>
    <source>
        <strain evidence="2">Niue_2</strain>
        <tissue evidence="2">Leaf</tissue>
    </source>
</reference>
<dbReference type="InterPro" id="IPR013785">
    <property type="entry name" value="Aldolase_TIM"/>
</dbReference>
<comment type="caution">
    <text evidence="2">The sequence shown here is derived from an EMBL/GenBank/DDBJ whole genome shotgun (WGS) entry which is preliminary data.</text>
</comment>
<dbReference type="EMBL" id="NMUH01000087">
    <property type="protein sequence ID" value="MQL71068.1"/>
    <property type="molecule type" value="Genomic_DNA"/>
</dbReference>
<comment type="similarity">
    <text evidence="1">Belongs to the phosphosulfolactate synthase family.</text>
</comment>
<dbReference type="PANTHER" id="PTHR48413:SF1">
    <property type="entry name" value="PROTEIN HEAT-STRESS-ASSOCIATED 32"/>
    <property type="match status" value="1"/>
</dbReference>
<evidence type="ECO:0000313" key="2">
    <source>
        <dbReference type="EMBL" id="MQL71068.1"/>
    </source>
</evidence>
<keyword evidence="3" id="KW-1185">Reference proteome</keyword>
<dbReference type="InterPro" id="IPR036112">
    <property type="entry name" value="ComA_synth_sf"/>
</dbReference>
<evidence type="ECO:0000256" key="1">
    <source>
        <dbReference type="ARBA" id="ARBA00010424"/>
    </source>
</evidence>
<dbReference type="OrthoDB" id="47007at2759"/>
<proteinExistence type="inferred from homology"/>
<dbReference type="AlphaFoldDB" id="A0A843TGW8"/>
<dbReference type="InterPro" id="IPR003830">
    <property type="entry name" value="ComA_synth"/>
</dbReference>
<organism evidence="2 3">
    <name type="scientific">Colocasia esculenta</name>
    <name type="common">Wild taro</name>
    <name type="synonym">Arum esculentum</name>
    <dbReference type="NCBI Taxonomy" id="4460"/>
    <lineage>
        <taxon>Eukaryota</taxon>
        <taxon>Viridiplantae</taxon>
        <taxon>Streptophyta</taxon>
        <taxon>Embryophyta</taxon>
        <taxon>Tracheophyta</taxon>
        <taxon>Spermatophyta</taxon>
        <taxon>Magnoliopsida</taxon>
        <taxon>Liliopsida</taxon>
        <taxon>Araceae</taxon>
        <taxon>Aroideae</taxon>
        <taxon>Colocasieae</taxon>
        <taxon>Colocasia</taxon>
    </lineage>
</organism>
<accession>A0A843TGW8</accession>
<evidence type="ECO:0000313" key="3">
    <source>
        <dbReference type="Proteomes" id="UP000652761"/>
    </source>
</evidence>
<dbReference type="Gene3D" id="3.20.20.70">
    <property type="entry name" value="Aldolase class I"/>
    <property type="match status" value="1"/>
</dbReference>